<evidence type="ECO:0000256" key="1">
    <source>
        <dbReference type="SAM" id="MobiDB-lite"/>
    </source>
</evidence>
<organism evidence="3 4">
    <name type="scientific">Parablautia intestinalis</name>
    <dbReference type="NCBI Taxonomy" id="2320100"/>
    <lineage>
        <taxon>Bacteria</taxon>
        <taxon>Bacillati</taxon>
        <taxon>Bacillota</taxon>
        <taxon>Clostridia</taxon>
        <taxon>Lachnospirales</taxon>
        <taxon>Lachnospiraceae</taxon>
        <taxon>Parablautia</taxon>
    </lineage>
</organism>
<gene>
    <name evidence="3" type="ORF">D7V94_09765</name>
</gene>
<dbReference type="Pfam" id="PF13416">
    <property type="entry name" value="SBP_bac_8"/>
    <property type="match status" value="1"/>
</dbReference>
<evidence type="ECO:0000313" key="4">
    <source>
        <dbReference type="Proteomes" id="UP000280696"/>
    </source>
</evidence>
<protein>
    <submittedName>
        <fullName evidence="3">Extracellular solute-binding protein</fullName>
    </submittedName>
</protein>
<name>A0A3A9AJC1_9FIRM</name>
<proteinExistence type="predicted"/>
<dbReference type="Proteomes" id="UP000280696">
    <property type="component" value="Unassembled WGS sequence"/>
</dbReference>
<accession>A0A3A9AJC1</accession>
<dbReference type="PROSITE" id="PS51257">
    <property type="entry name" value="PROKAR_LIPOPROTEIN"/>
    <property type="match status" value="1"/>
</dbReference>
<reference evidence="3 4" key="1">
    <citation type="submission" date="2018-09" db="EMBL/GenBank/DDBJ databases">
        <title>Murine metabolic-syndrome-specific gut microbial biobank.</title>
        <authorList>
            <person name="Liu C."/>
        </authorList>
    </citation>
    <scope>NUCLEOTIDE SEQUENCE [LARGE SCALE GENOMIC DNA]</scope>
    <source>
        <strain evidence="3 4">0.1xD8-82</strain>
    </source>
</reference>
<feature type="signal peptide" evidence="2">
    <location>
        <begin position="1"/>
        <end position="31"/>
    </location>
</feature>
<dbReference type="EMBL" id="RAYQ01000009">
    <property type="protein sequence ID" value="RKI91552.1"/>
    <property type="molecule type" value="Genomic_DNA"/>
</dbReference>
<dbReference type="PANTHER" id="PTHR43649:SF14">
    <property type="entry name" value="BLR3389 PROTEIN"/>
    <property type="match status" value="1"/>
</dbReference>
<dbReference type="OrthoDB" id="2060074at2"/>
<dbReference type="InterPro" id="IPR006059">
    <property type="entry name" value="SBP"/>
</dbReference>
<dbReference type="InterPro" id="IPR050490">
    <property type="entry name" value="Bact_solute-bd_prot1"/>
</dbReference>
<dbReference type="Gene3D" id="3.40.190.10">
    <property type="entry name" value="Periplasmic binding protein-like II"/>
    <property type="match status" value="2"/>
</dbReference>
<feature type="chain" id="PRO_5017335808" evidence="2">
    <location>
        <begin position="32"/>
        <end position="469"/>
    </location>
</feature>
<comment type="caution">
    <text evidence="3">The sequence shown here is derived from an EMBL/GenBank/DDBJ whole genome shotgun (WGS) entry which is preliminary data.</text>
</comment>
<dbReference type="AlphaFoldDB" id="A0A3A9AJC1"/>
<evidence type="ECO:0000256" key="2">
    <source>
        <dbReference type="SAM" id="SignalP"/>
    </source>
</evidence>
<dbReference type="SUPFAM" id="SSF53850">
    <property type="entry name" value="Periplasmic binding protein-like II"/>
    <property type="match status" value="1"/>
</dbReference>
<dbReference type="PANTHER" id="PTHR43649">
    <property type="entry name" value="ARABINOSE-BINDING PROTEIN-RELATED"/>
    <property type="match status" value="1"/>
</dbReference>
<keyword evidence="4" id="KW-1185">Reference proteome</keyword>
<sequence>MLIRKEGGLVMKLKRIAALLLSATVAAGALAGCGGSGSGSTQSSKTEDTSTGTEDAGTEDTAGTKTADAGEESADTGEAVSEGGTVEFWNDKMANMEQSYLDAIFGEVKNVSGYTIDMVPYPDTASYQTAMQQTIRDEKAPGLFTWWSGPQLQTLVENGLVEDLTPVWDNYIYNEGVSQGVADAFTFDGKVYAAPWSVLYNVVFYNKTVFDQYGLKEPETFDEFLQLCETLKSNGVTPIALKSDSWAGFIWFQALLAAKDVELYKGVCDGSIKYTDERIVEVMEIWKDMLDKDYFSLPIDWSDVRAAFSNGEVAMMLEPHVEFTGMRNDYGMTEGEDIDSFVVPAMDGGKRTIFFEAAPLCVASNSAQKEDALKVLESWYKPEVQNAFHAQSGYTNTSKVDVDSPAVQKILDETADADNYQLVLRFYESTPDKLRDFVLDELMKFQLKNSSVEEMLSTIQAEADATFGN</sequence>
<evidence type="ECO:0000313" key="3">
    <source>
        <dbReference type="EMBL" id="RKI91552.1"/>
    </source>
</evidence>
<keyword evidence="2" id="KW-0732">Signal</keyword>
<feature type="region of interest" description="Disordered" evidence="1">
    <location>
        <begin position="34"/>
        <end position="81"/>
    </location>
</feature>